<dbReference type="Proteomes" id="UP000790709">
    <property type="component" value="Unassembled WGS sequence"/>
</dbReference>
<name>A0ACB8AXI1_9AGAM</name>
<keyword evidence="2" id="KW-1185">Reference proteome</keyword>
<sequence length="889" mass="100909">MTYSCSDCPRRNFKSARGLMQHRNAKHRDISPASDPEDDRSASTQYFHPLLNDGQDLRPGAPPSFDPAALTYDQAESMNAWHPFTSRTDFDFAHYHFVEVQTSEGEIDRALDMWAAQVYDFGAKPPWGSAEELYQTIDDIQAGDAPWKAFKIRYTGPLPPGTPPKWMTETYELCTRDARRLLHNQLSAPEFKDSMNCAPYQQFNNSGHRMWSNLMSADWVWRQADMISEDPTTHGAAFIPIIAGSDKTTVSVATGHQEFHPVYMSPGVLTNTARRAHGNGLLPVAFLPIPKTTRKHRKTAVYQKFCRQMYHAALARVYEPLREGMTTPEVVRFADGHFHRVIYGIGLYIADYPEQVWLSGIVQGWCPKCDARPENLDVEGALRRSPQKTSFLKRSFNTSTLWDDFGVRADILPFTHQFPRADIHELLSPDLLHQVIKGTFKDHIVSWVNEYLYVVHGETLVPAFPGIRCFPDGRDFSQWTGDDSKALMKVYLPAITGHVPADMVKCLAAFLDFCYLARRNVISMATLEQLEAALSRFHRYREVFITTGVCDDISLLRQHSLKHYPRSIRLFGSPNGLCSSITESKHIKAVKEPWRCSNRFKALIQMLRTNCRLDKIAAARQNFTARGMIEGTTLSYTICIANGEQPRPPSPIDDDDDDECGPAMGPKSIERGYPKNLDDLAAHINQPWLPELICRFLYDQENPDAVHSSADVALDLCPHFNVRVSVFHSAVAQFYAPSDLCGAGGMHREYIRLNPSWRGEYVRRDTVFVTTQAEDEGMLGMVIRRVYLFFSFTFHSRVYPCALVHWFVPIGEEADEETGMWAVRPEYGASGRQSMAVVHLDSVARAAHLLPVYSASFLPEDLHFSESLDAFHAFYVSRYADHHMHEFLA</sequence>
<gene>
    <name evidence="1" type="ORF">BV22DRAFT_1108449</name>
</gene>
<proteinExistence type="predicted"/>
<protein>
    <submittedName>
        <fullName evidence="1">Uncharacterized protein</fullName>
    </submittedName>
</protein>
<reference evidence="1" key="1">
    <citation type="journal article" date="2021" name="New Phytol.">
        <title>Evolutionary innovations through gain and loss of genes in the ectomycorrhizal Boletales.</title>
        <authorList>
            <person name="Wu G."/>
            <person name="Miyauchi S."/>
            <person name="Morin E."/>
            <person name="Kuo A."/>
            <person name="Drula E."/>
            <person name="Varga T."/>
            <person name="Kohler A."/>
            <person name="Feng B."/>
            <person name="Cao Y."/>
            <person name="Lipzen A."/>
            <person name="Daum C."/>
            <person name="Hundley H."/>
            <person name="Pangilinan J."/>
            <person name="Johnson J."/>
            <person name="Barry K."/>
            <person name="LaButti K."/>
            <person name="Ng V."/>
            <person name="Ahrendt S."/>
            <person name="Min B."/>
            <person name="Choi I.G."/>
            <person name="Park H."/>
            <person name="Plett J.M."/>
            <person name="Magnuson J."/>
            <person name="Spatafora J.W."/>
            <person name="Nagy L.G."/>
            <person name="Henrissat B."/>
            <person name="Grigoriev I.V."/>
            <person name="Yang Z.L."/>
            <person name="Xu J."/>
            <person name="Martin F.M."/>
        </authorList>
    </citation>
    <scope>NUCLEOTIDE SEQUENCE</scope>
    <source>
        <strain evidence="1">KUC20120723A-06</strain>
    </source>
</reference>
<comment type="caution">
    <text evidence="1">The sequence shown here is derived from an EMBL/GenBank/DDBJ whole genome shotgun (WGS) entry which is preliminary data.</text>
</comment>
<evidence type="ECO:0000313" key="1">
    <source>
        <dbReference type="EMBL" id="KAH7918101.1"/>
    </source>
</evidence>
<accession>A0ACB8AXI1</accession>
<organism evidence="1 2">
    <name type="scientific">Leucogyrophana mollusca</name>
    <dbReference type="NCBI Taxonomy" id="85980"/>
    <lineage>
        <taxon>Eukaryota</taxon>
        <taxon>Fungi</taxon>
        <taxon>Dikarya</taxon>
        <taxon>Basidiomycota</taxon>
        <taxon>Agaricomycotina</taxon>
        <taxon>Agaricomycetes</taxon>
        <taxon>Agaricomycetidae</taxon>
        <taxon>Boletales</taxon>
        <taxon>Boletales incertae sedis</taxon>
        <taxon>Leucogyrophana</taxon>
    </lineage>
</organism>
<dbReference type="EMBL" id="MU266855">
    <property type="protein sequence ID" value="KAH7918101.1"/>
    <property type="molecule type" value="Genomic_DNA"/>
</dbReference>
<evidence type="ECO:0000313" key="2">
    <source>
        <dbReference type="Proteomes" id="UP000790709"/>
    </source>
</evidence>